<evidence type="ECO:0000313" key="17">
    <source>
        <dbReference type="EMBL" id="KAH0623015.1"/>
    </source>
</evidence>
<dbReference type="PANTHER" id="PTHR15710">
    <property type="entry name" value="E3 UBIQUITIN-PROTEIN LIGASE PRAJA"/>
    <property type="match status" value="1"/>
</dbReference>
<keyword evidence="15" id="KW-0472">Membrane</keyword>
<comment type="pathway">
    <text evidence="2">Protein modification; protein ubiquitination.</text>
</comment>
<dbReference type="InterPro" id="IPR013083">
    <property type="entry name" value="Znf_RING/FYVE/PHD"/>
</dbReference>
<feature type="transmembrane region" description="Helical" evidence="15">
    <location>
        <begin position="194"/>
        <end position="214"/>
    </location>
</feature>
<evidence type="ECO:0000256" key="13">
    <source>
        <dbReference type="PROSITE-ProRule" id="PRU00175"/>
    </source>
</evidence>
<evidence type="ECO:0000256" key="12">
    <source>
        <dbReference type="ARBA" id="ARBA00045940"/>
    </source>
</evidence>
<comment type="similarity">
    <text evidence="9">Belongs to the RNF181 family.</text>
</comment>
<keyword evidence="15" id="KW-1133">Transmembrane helix</keyword>
<keyword evidence="18" id="KW-1185">Reference proteome</keyword>
<keyword evidence="7" id="KW-0833">Ubl conjugation pathway</keyword>
<keyword evidence="4" id="KW-0808">Transferase</keyword>
<evidence type="ECO:0000256" key="2">
    <source>
        <dbReference type="ARBA" id="ARBA00004906"/>
    </source>
</evidence>
<evidence type="ECO:0000256" key="8">
    <source>
        <dbReference type="ARBA" id="ARBA00022833"/>
    </source>
</evidence>
<evidence type="ECO:0000313" key="18">
    <source>
        <dbReference type="Proteomes" id="UP000826234"/>
    </source>
</evidence>
<name>A0ABQ7T0F9_PHRPL</name>
<dbReference type="EC" id="2.3.2.27" evidence="3"/>
<feature type="compositionally biased region" description="Basic and acidic residues" evidence="14">
    <location>
        <begin position="1"/>
        <end position="10"/>
    </location>
</feature>
<dbReference type="Proteomes" id="UP000826234">
    <property type="component" value="Unassembled WGS sequence"/>
</dbReference>
<reference evidence="17 18" key="1">
    <citation type="journal article" date="2022" name="Gigascience">
        <title>A chromosome-level genome assembly and annotation of the desert horned lizard, Phrynosoma platyrhinos, provides insight into chromosomal rearrangements among reptiles.</title>
        <authorList>
            <person name="Koochekian N."/>
            <person name="Ascanio A."/>
            <person name="Farleigh K."/>
            <person name="Card D.C."/>
            <person name="Schield D.R."/>
            <person name="Castoe T.A."/>
            <person name="Jezkova T."/>
        </authorList>
    </citation>
    <scope>NUCLEOTIDE SEQUENCE [LARGE SCALE GENOMIC DNA]</scope>
    <source>
        <strain evidence="17">NK-2021</strain>
    </source>
</reference>
<evidence type="ECO:0000256" key="11">
    <source>
        <dbReference type="ARBA" id="ARBA00041674"/>
    </source>
</evidence>
<comment type="caution">
    <text evidence="17">The sequence shown here is derived from an EMBL/GenBank/DDBJ whole genome shotgun (WGS) entry which is preliminary data.</text>
</comment>
<evidence type="ECO:0000256" key="10">
    <source>
        <dbReference type="ARBA" id="ARBA00039317"/>
    </source>
</evidence>
<evidence type="ECO:0000256" key="14">
    <source>
        <dbReference type="SAM" id="MobiDB-lite"/>
    </source>
</evidence>
<proteinExistence type="inferred from homology"/>
<evidence type="ECO:0000256" key="5">
    <source>
        <dbReference type="ARBA" id="ARBA00022723"/>
    </source>
</evidence>
<dbReference type="SMART" id="SM00184">
    <property type="entry name" value="RING"/>
    <property type="match status" value="1"/>
</dbReference>
<dbReference type="Gene3D" id="3.30.40.10">
    <property type="entry name" value="Zinc/RING finger domain, C3HC4 (zinc finger)"/>
    <property type="match status" value="1"/>
</dbReference>
<feature type="domain" description="RING-type" evidence="16">
    <location>
        <begin position="90"/>
        <end position="131"/>
    </location>
</feature>
<evidence type="ECO:0000256" key="4">
    <source>
        <dbReference type="ARBA" id="ARBA00022679"/>
    </source>
</evidence>
<evidence type="ECO:0000259" key="16">
    <source>
        <dbReference type="PROSITE" id="PS50089"/>
    </source>
</evidence>
<comment type="function">
    <text evidence="12">E3 ubiquitin-protein ligase which accepts ubiquitin from an E2 ubiquitin-conjugating enzyme in the form of a thioester and then directly transfers the ubiquitin to targeted substrates. Catalyzes monoubiquitination of 26S proteasome subunit PSMC2/RPT1.</text>
</comment>
<protein>
    <recommendedName>
        <fullName evidence="10">E3 ubiquitin-protein ligase RNF181</fullName>
        <ecNumber evidence="3">2.3.2.27</ecNumber>
    </recommendedName>
    <alternativeName>
        <fullName evidence="11">RING finger protein 181</fullName>
    </alternativeName>
</protein>
<feature type="region of interest" description="Disordered" evidence="14">
    <location>
        <begin position="1"/>
        <end position="31"/>
    </location>
</feature>
<dbReference type="SUPFAM" id="SSF57850">
    <property type="entry name" value="RING/U-box"/>
    <property type="match status" value="1"/>
</dbReference>
<organism evidence="17 18">
    <name type="scientific">Phrynosoma platyrhinos</name>
    <name type="common">Desert horned lizard</name>
    <dbReference type="NCBI Taxonomy" id="52577"/>
    <lineage>
        <taxon>Eukaryota</taxon>
        <taxon>Metazoa</taxon>
        <taxon>Chordata</taxon>
        <taxon>Craniata</taxon>
        <taxon>Vertebrata</taxon>
        <taxon>Euteleostomi</taxon>
        <taxon>Lepidosauria</taxon>
        <taxon>Squamata</taxon>
        <taxon>Bifurcata</taxon>
        <taxon>Unidentata</taxon>
        <taxon>Episquamata</taxon>
        <taxon>Toxicofera</taxon>
        <taxon>Iguania</taxon>
        <taxon>Phrynosomatidae</taxon>
        <taxon>Phrynosomatinae</taxon>
        <taxon>Phrynosoma</taxon>
    </lineage>
</organism>
<gene>
    <name evidence="17" type="ORF">JD844_030900</name>
</gene>
<dbReference type="EMBL" id="JAIPUX010003283">
    <property type="protein sequence ID" value="KAH0623015.1"/>
    <property type="molecule type" value="Genomic_DNA"/>
</dbReference>
<dbReference type="PROSITE" id="PS50089">
    <property type="entry name" value="ZF_RING_2"/>
    <property type="match status" value="1"/>
</dbReference>
<evidence type="ECO:0000256" key="1">
    <source>
        <dbReference type="ARBA" id="ARBA00000900"/>
    </source>
</evidence>
<sequence length="248" mass="27536">MASYFEEHGCPQEGEGEGEGEGEEPGPGRLSSQELLRLARSLFSGLEIDLGSLDSGDWDHRLPPPAAKKAVDALPAVRIAPAQADKGLKCPVCLLEFEEEETVREMPCQHLFHSGCLLPWLGKTNSCPLCRHELTTDNEEYEEYKKDKLRRQQQAHRLEYLHGAMYTYAMAVMNHHVCPVENCKCGTYPPESCLFSLIGNIGAFMVVMICFLRYGQLIEQSHSSWVNTTALITGCTNAAGLVMVGNFQ</sequence>
<keyword evidence="15" id="KW-0812">Transmembrane</keyword>
<dbReference type="Pfam" id="PF10277">
    <property type="entry name" value="Frag1"/>
    <property type="match status" value="1"/>
</dbReference>
<keyword evidence="5" id="KW-0479">Metal-binding</keyword>
<keyword evidence="8" id="KW-0862">Zinc</keyword>
<dbReference type="InterPro" id="IPR019402">
    <property type="entry name" value="CWH43_N"/>
</dbReference>
<evidence type="ECO:0000256" key="15">
    <source>
        <dbReference type="SAM" id="Phobius"/>
    </source>
</evidence>
<comment type="catalytic activity">
    <reaction evidence="1">
        <text>S-ubiquitinyl-[E2 ubiquitin-conjugating enzyme]-L-cysteine + [acceptor protein]-L-lysine = [E2 ubiquitin-conjugating enzyme]-L-cysteine + N(6)-ubiquitinyl-[acceptor protein]-L-lysine.</text>
        <dbReference type="EC" id="2.3.2.27"/>
    </reaction>
</comment>
<keyword evidence="6 13" id="KW-0863">Zinc-finger</keyword>
<evidence type="ECO:0000256" key="6">
    <source>
        <dbReference type="ARBA" id="ARBA00022771"/>
    </source>
</evidence>
<evidence type="ECO:0000256" key="7">
    <source>
        <dbReference type="ARBA" id="ARBA00022786"/>
    </source>
</evidence>
<evidence type="ECO:0000256" key="3">
    <source>
        <dbReference type="ARBA" id="ARBA00012483"/>
    </source>
</evidence>
<accession>A0ABQ7T0F9</accession>
<dbReference type="Pfam" id="PF13639">
    <property type="entry name" value="zf-RING_2"/>
    <property type="match status" value="1"/>
</dbReference>
<feature type="compositionally biased region" description="Acidic residues" evidence="14">
    <location>
        <begin position="14"/>
        <end position="24"/>
    </location>
</feature>
<dbReference type="PANTHER" id="PTHR15710:SF160">
    <property type="entry name" value="E3 UBIQUITIN-PROTEIN LIGASE RNF181"/>
    <property type="match status" value="1"/>
</dbReference>
<evidence type="ECO:0000256" key="9">
    <source>
        <dbReference type="ARBA" id="ARBA00038197"/>
    </source>
</evidence>
<dbReference type="InterPro" id="IPR001841">
    <property type="entry name" value="Znf_RING"/>
</dbReference>
<feature type="non-terminal residue" evidence="17">
    <location>
        <position position="248"/>
    </location>
</feature>
<dbReference type="CDD" id="cd16669">
    <property type="entry name" value="RING-H2_RNF181"/>
    <property type="match status" value="1"/>
</dbReference>